<organism evidence="2 3">
    <name type="scientific">Apiospora saccharicola</name>
    <dbReference type="NCBI Taxonomy" id="335842"/>
    <lineage>
        <taxon>Eukaryota</taxon>
        <taxon>Fungi</taxon>
        <taxon>Dikarya</taxon>
        <taxon>Ascomycota</taxon>
        <taxon>Pezizomycotina</taxon>
        <taxon>Sordariomycetes</taxon>
        <taxon>Xylariomycetidae</taxon>
        <taxon>Amphisphaeriales</taxon>
        <taxon>Apiosporaceae</taxon>
        <taxon>Apiospora</taxon>
    </lineage>
</organism>
<name>A0ABR1UGB2_9PEZI</name>
<sequence length="83" mass="9168">MFYKYKSASADQDDEWLVLGSRKVAAAAPPTAPPQSRKQPNLRANTDVNSAPAAAMPDQNTTRKKMRASSKKQPKRLSRVQIV</sequence>
<dbReference type="EMBL" id="JAQQWM010000007">
    <property type="protein sequence ID" value="KAK8057956.1"/>
    <property type="molecule type" value="Genomic_DNA"/>
</dbReference>
<keyword evidence="3" id="KW-1185">Reference proteome</keyword>
<comment type="caution">
    <text evidence="2">The sequence shown here is derived from an EMBL/GenBank/DDBJ whole genome shotgun (WGS) entry which is preliminary data.</text>
</comment>
<evidence type="ECO:0000313" key="2">
    <source>
        <dbReference type="EMBL" id="KAK8057956.1"/>
    </source>
</evidence>
<evidence type="ECO:0000313" key="3">
    <source>
        <dbReference type="Proteomes" id="UP001446871"/>
    </source>
</evidence>
<evidence type="ECO:0000256" key="1">
    <source>
        <dbReference type="SAM" id="MobiDB-lite"/>
    </source>
</evidence>
<protein>
    <submittedName>
        <fullName evidence="2">Uncharacterized protein</fullName>
    </submittedName>
</protein>
<dbReference type="Proteomes" id="UP001446871">
    <property type="component" value="Unassembled WGS sequence"/>
</dbReference>
<feature type="region of interest" description="Disordered" evidence="1">
    <location>
        <begin position="25"/>
        <end position="83"/>
    </location>
</feature>
<reference evidence="2 3" key="1">
    <citation type="submission" date="2023-01" db="EMBL/GenBank/DDBJ databases">
        <title>Analysis of 21 Apiospora genomes using comparative genomics revels a genus with tremendous synthesis potential of carbohydrate active enzymes and secondary metabolites.</title>
        <authorList>
            <person name="Sorensen T."/>
        </authorList>
    </citation>
    <scope>NUCLEOTIDE SEQUENCE [LARGE SCALE GENOMIC DNA]</scope>
    <source>
        <strain evidence="2 3">CBS 83171</strain>
    </source>
</reference>
<proteinExistence type="predicted"/>
<feature type="compositionally biased region" description="Basic residues" evidence="1">
    <location>
        <begin position="62"/>
        <end position="83"/>
    </location>
</feature>
<accession>A0ABR1UGB2</accession>
<gene>
    <name evidence="2" type="ORF">PG996_011893</name>
</gene>
<feature type="compositionally biased region" description="Polar residues" evidence="1">
    <location>
        <begin position="36"/>
        <end position="49"/>
    </location>
</feature>